<keyword evidence="2" id="KW-0812">Transmembrane</keyword>
<keyword evidence="2" id="KW-0472">Membrane</keyword>
<evidence type="ECO:0000256" key="2">
    <source>
        <dbReference type="SAM" id="Phobius"/>
    </source>
</evidence>
<evidence type="ECO:0000313" key="3">
    <source>
        <dbReference type="EMBL" id="TDC65176.1"/>
    </source>
</evidence>
<dbReference type="EMBL" id="SMKI01000491">
    <property type="protein sequence ID" value="TDC65176.1"/>
    <property type="molecule type" value="Genomic_DNA"/>
</dbReference>
<reference evidence="3 4" key="1">
    <citation type="submission" date="2019-03" db="EMBL/GenBank/DDBJ databases">
        <title>Draft genome sequences of novel Actinobacteria.</title>
        <authorList>
            <person name="Sahin N."/>
            <person name="Ay H."/>
            <person name="Saygin H."/>
        </authorList>
    </citation>
    <scope>NUCLEOTIDE SEQUENCE [LARGE SCALE GENOMIC DNA]</scope>
    <source>
        <strain evidence="3 4">DSM 41900</strain>
    </source>
</reference>
<proteinExistence type="predicted"/>
<accession>A0A4R4SQ62</accession>
<feature type="region of interest" description="Disordered" evidence="1">
    <location>
        <begin position="1"/>
        <end position="40"/>
    </location>
</feature>
<evidence type="ECO:0000313" key="4">
    <source>
        <dbReference type="Proteomes" id="UP000295345"/>
    </source>
</evidence>
<evidence type="ECO:0000256" key="1">
    <source>
        <dbReference type="SAM" id="MobiDB-lite"/>
    </source>
</evidence>
<keyword evidence="2" id="KW-1133">Transmembrane helix</keyword>
<comment type="caution">
    <text evidence="3">The sequence shown here is derived from an EMBL/GenBank/DDBJ whole genome shotgun (WGS) entry which is preliminary data.</text>
</comment>
<gene>
    <name evidence="3" type="ORF">E1283_30835</name>
</gene>
<dbReference type="OrthoDB" id="3419910at2"/>
<protein>
    <submittedName>
        <fullName evidence="3">Uncharacterized protein</fullName>
    </submittedName>
</protein>
<feature type="region of interest" description="Disordered" evidence="1">
    <location>
        <begin position="80"/>
        <end position="125"/>
    </location>
</feature>
<feature type="region of interest" description="Disordered" evidence="1">
    <location>
        <begin position="300"/>
        <end position="338"/>
    </location>
</feature>
<feature type="transmembrane region" description="Helical" evidence="2">
    <location>
        <begin position="45"/>
        <end position="62"/>
    </location>
</feature>
<sequence length="338" mass="36263">MTGVADAPREPSARARVVTRRLREQPPDPEGWRTYSPARPSRRKGWFVVGLLASVALLAVALDPGRLAGWFGDDEGAATPLAAESERPSQAPPAESSQQPTLDEPFRGSPAARWSSGTDGITVPEAGATGWMSQAQVEGALEQSLDFLAAASLDPGVLRGERPEAAIALINPHQQDVRTFLETAFSAPSEQNDPLMLFSRFDTSQARLVGDVVRTRGRITYREGERGALEVTSDVTYVYPVAPAAGGDEVVRTIVRREVVMSWDDPSLVITEPGTFSLVSYVVDMTNGGCDLSTGYLTPPFDTEESEAGTGPEVDPYDRSTSMSERTASDECGTATRS</sequence>
<dbReference type="Proteomes" id="UP000295345">
    <property type="component" value="Unassembled WGS sequence"/>
</dbReference>
<dbReference type="AlphaFoldDB" id="A0A4R4SQ62"/>
<name>A0A4R4SQ62_9ACTN</name>
<organism evidence="3 4">
    <name type="scientific">Streptomyces hainanensis</name>
    <dbReference type="NCBI Taxonomy" id="402648"/>
    <lineage>
        <taxon>Bacteria</taxon>
        <taxon>Bacillati</taxon>
        <taxon>Actinomycetota</taxon>
        <taxon>Actinomycetes</taxon>
        <taxon>Kitasatosporales</taxon>
        <taxon>Streptomycetaceae</taxon>
        <taxon>Streptomyces</taxon>
    </lineage>
</organism>
<keyword evidence="4" id="KW-1185">Reference proteome</keyword>